<dbReference type="AlphaFoldDB" id="A0A4Q1CF00"/>
<dbReference type="Proteomes" id="UP000290204">
    <property type="component" value="Unassembled WGS sequence"/>
</dbReference>
<dbReference type="RefSeq" id="WP_129132236.1">
    <property type="nucleotide sequence ID" value="NZ_SDHW01000006.1"/>
</dbReference>
<organism evidence="1 2">
    <name type="scientific">Lacibacter luteus</name>
    <dbReference type="NCBI Taxonomy" id="2508719"/>
    <lineage>
        <taxon>Bacteria</taxon>
        <taxon>Pseudomonadati</taxon>
        <taxon>Bacteroidota</taxon>
        <taxon>Chitinophagia</taxon>
        <taxon>Chitinophagales</taxon>
        <taxon>Chitinophagaceae</taxon>
        <taxon>Lacibacter</taxon>
    </lineage>
</organism>
<sequence length="506" mass="55045">MNKQSFYISFVLVAALAFFAGCYKDKGNYDYTSVNKITVTDARAANRIFVFQGDTLRLSPAITQTIQTEGLTYLWFVYNNSSNSAYNLPRDTISRVKDLNYVVDSRIFVLGENYRLTLKVTDPKTGVSAFILYDLTVSNKLGEGWMLFEDKGGEGDVSMILPNNTIERKVYSSINPTAPLGKPVAINATSFSITDDLSSPGKRIYLLTENDGQELNALTLQKKFPFGYLYFATPSVVKPTFQGWTAYLSGVNPFQRMGVSVNNGKVHVNLVGGFPGIKKWGEALSTPDGGFDYDMATDIAGAASFSATYPIVMFDKKYKRFYSVGTTRLASFPAAASTVFDMNNVGLDLLKLDSSNVSGVWSAVMKDATTPYLLQFKTLATAADPVITTAKISMNAPGLTGTNVITASTLTPHIYYGAGNTITKYETTSNTTAMSFSFAAGETVTKLVYQKVVPGTGAARLVAVTWNGTESKVYYFTVSAVGDLGATYTNVFTGFSKIVDLVYKVP</sequence>
<protein>
    <recommendedName>
        <fullName evidence="3">PKD family protein</fullName>
    </recommendedName>
</protein>
<keyword evidence="2" id="KW-1185">Reference proteome</keyword>
<reference evidence="1 2" key="1">
    <citation type="submission" date="2019-01" db="EMBL/GenBank/DDBJ databases">
        <title>Lacibacter sp. strain TTM-7.</title>
        <authorList>
            <person name="Chen W.-M."/>
        </authorList>
    </citation>
    <scope>NUCLEOTIDE SEQUENCE [LARGE SCALE GENOMIC DNA]</scope>
    <source>
        <strain evidence="1 2">TTM-7</strain>
    </source>
</reference>
<dbReference type="InterPro" id="IPR032183">
    <property type="entry name" value="PKD-like"/>
</dbReference>
<gene>
    <name evidence="1" type="ORF">ESA94_17515</name>
</gene>
<dbReference type="PROSITE" id="PS51257">
    <property type="entry name" value="PROKAR_LIPOPROTEIN"/>
    <property type="match status" value="1"/>
</dbReference>
<accession>A0A4Q1CF00</accession>
<dbReference type="EMBL" id="SDHW01000006">
    <property type="protein sequence ID" value="RXK58435.1"/>
    <property type="molecule type" value="Genomic_DNA"/>
</dbReference>
<evidence type="ECO:0000313" key="2">
    <source>
        <dbReference type="Proteomes" id="UP000290204"/>
    </source>
</evidence>
<evidence type="ECO:0008006" key="3">
    <source>
        <dbReference type="Google" id="ProtNLM"/>
    </source>
</evidence>
<dbReference type="Pfam" id="PF16407">
    <property type="entry name" value="PKD_2"/>
    <property type="match status" value="1"/>
</dbReference>
<dbReference type="OrthoDB" id="1095195at2"/>
<name>A0A4Q1CF00_9BACT</name>
<proteinExistence type="predicted"/>
<comment type="caution">
    <text evidence="1">The sequence shown here is derived from an EMBL/GenBank/DDBJ whole genome shotgun (WGS) entry which is preliminary data.</text>
</comment>
<evidence type="ECO:0000313" key="1">
    <source>
        <dbReference type="EMBL" id="RXK58435.1"/>
    </source>
</evidence>